<feature type="binding site" evidence="13">
    <location>
        <position position="766"/>
    </location>
    <ligand>
        <name>Mg(2+)</name>
        <dbReference type="ChEBI" id="CHEBI:18420"/>
        <label>1</label>
    </ligand>
</feature>
<dbReference type="Gene3D" id="1.10.30.50">
    <property type="match status" value="1"/>
</dbReference>
<feature type="binding site" evidence="13">
    <location>
        <position position="10"/>
    </location>
    <ligand>
        <name>Mg(2+)</name>
        <dbReference type="ChEBI" id="CHEBI:18420"/>
        <label>2</label>
    </ligand>
</feature>
<comment type="similarity">
    <text evidence="13">Belongs to the CRISPR-associated Cas9 family.</text>
</comment>
<dbReference type="GO" id="GO:0051607">
    <property type="term" value="P:defense response to virus"/>
    <property type="evidence" value="ECO:0007669"/>
    <property type="project" value="UniProtKB-UniRule"/>
</dbReference>
<keyword evidence="5 13" id="KW-0255">Endonuclease</keyword>
<keyword evidence="10 13" id="KW-0238">DNA-binding</keyword>
<evidence type="ECO:0000313" key="15">
    <source>
        <dbReference type="EMBL" id="EOL41425.1"/>
    </source>
</evidence>
<dbReference type="InterPro" id="IPR033114">
    <property type="entry name" value="HNH_CAS9"/>
</dbReference>
<dbReference type="Pfam" id="PF16592">
    <property type="entry name" value="Cas9_REC"/>
    <property type="match status" value="1"/>
</dbReference>
<feature type="binding site" evidence="13">
    <location>
        <position position="770"/>
    </location>
    <ligand>
        <name>Mg(2+)</name>
        <dbReference type="ChEBI" id="CHEBI:18420"/>
        <label>1</label>
    </ligand>
</feature>
<keyword evidence="6 13" id="KW-0378">Hydrolase</keyword>
<dbReference type="STRING" id="154621.RV11_GL002871"/>
<evidence type="ECO:0000313" key="16">
    <source>
        <dbReference type="Proteomes" id="UP000013785"/>
    </source>
</evidence>
<dbReference type="InterPro" id="IPR032240">
    <property type="entry name" value="Cas9_REC"/>
</dbReference>
<evidence type="ECO:0000256" key="6">
    <source>
        <dbReference type="ARBA" id="ARBA00022801"/>
    </source>
</evidence>
<dbReference type="EC" id="3.1.-.-" evidence="13"/>
<evidence type="ECO:0000256" key="3">
    <source>
        <dbReference type="ARBA" id="ARBA00022722"/>
    </source>
</evidence>
<dbReference type="GO" id="GO:0003723">
    <property type="term" value="F:RNA binding"/>
    <property type="evidence" value="ECO:0007669"/>
    <property type="project" value="UniProtKB-UniRule"/>
</dbReference>
<name>R3WHR8_9ENTE</name>
<evidence type="ECO:0000256" key="7">
    <source>
        <dbReference type="ARBA" id="ARBA00022842"/>
    </source>
</evidence>
<dbReference type="Pfam" id="PF13395">
    <property type="entry name" value="HNH_4"/>
    <property type="match status" value="1"/>
</dbReference>
<dbReference type="InterPro" id="IPR036397">
    <property type="entry name" value="RNaseH_sf"/>
</dbReference>
<dbReference type="Proteomes" id="UP000013785">
    <property type="component" value="Unassembled WGS sequence"/>
</dbReference>
<feature type="binding site" evidence="13">
    <location>
        <position position="770"/>
    </location>
    <ligand>
        <name>Mg(2+)</name>
        <dbReference type="ChEBI" id="CHEBI:18420"/>
        <label>2</label>
    </ligand>
</feature>
<dbReference type="EMBL" id="AJAT01000019">
    <property type="protein sequence ID" value="EOL41425.1"/>
    <property type="molecule type" value="Genomic_DNA"/>
</dbReference>
<evidence type="ECO:0000256" key="10">
    <source>
        <dbReference type="ARBA" id="ARBA00023125"/>
    </source>
</evidence>
<gene>
    <name evidence="13" type="primary">cas9</name>
    <name evidence="15" type="ORF">UC3_03410</name>
</gene>
<evidence type="ECO:0000256" key="13">
    <source>
        <dbReference type="HAMAP-Rule" id="MF_01480"/>
    </source>
</evidence>
<dbReference type="GO" id="GO:0004519">
    <property type="term" value="F:endonuclease activity"/>
    <property type="evidence" value="ECO:0007669"/>
    <property type="project" value="UniProtKB-UniRule"/>
</dbReference>
<dbReference type="Pfam" id="PF16595">
    <property type="entry name" value="Cas9_PI"/>
    <property type="match status" value="1"/>
</dbReference>
<dbReference type="OrthoDB" id="9757607at2"/>
<comment type="domain">
    <text evidence="13">Has 2 endonuclease domains. The discontinuous RuvC-like domain cleaves the target DNA noncomplementary to crRNA while the HNH nuclease domain cleaves the target DNA complementary to crRNA.</text>
</comment>
<dbReference type="GO" id="GO:0046872">
    <property type="term" value="F:metal ion binding"/>
    <property type="evidence" value="ECO:0007669"/>
    <property type="project" value="UniProtKB-UniRule"/>
</dbReference>
<comment type="subunit">
    <text evidence="12 13">Monomer. Binds crRNA and tracrRNA.</text>
</comment>
<evidence type="ECO:0000259" key="14">
    <source>
        <dbReference type="PROSITE" id="PS51749"/>
    </source>
</evidence>
<comment type="caution">
    <text evidence="15">The sequence shown here is derived from an EMBL/GenBank/DDBJ whole genome shotgun (WGS) entry which is preliminary data.</text>
</comment>
<dbReference type="InterPro" id="IPR003615">
    <property type="entry name" value="HNH_nuc"/>
</dbReference>
<evidence type="ECO:0000256" key="8">
    <source>
        <dbReference type="ARBA" id="ARBA00022884"/>
    </source>
</evidence>
<comment type="function">
    <text evidence="13">CRISPR (clustered regularly interspaced short palindromic repeat) is an adaptive immune system that provides protection against mobile genetic elements (viruses, transposable elements and conjugative plasmids). CRISPR clusters contain spacers, sequences complementary to antecedent mobile elements, and target invading nucleic acids. CRISPR clusters are transcribed and processed into CRISPR RNA (crRNA). In type II CRISPR systems correct processing of pre-crRNA requires a trans-encoded small RNA (tracrRNA), endogenous ribonuclease 3 (rnc) and this protein. The tracrRNA serves as a guide for ribonuclease 3-aided processing of pre-crRNA. Subsequently Cas9/crRNA/tracrRNA endonucleolytically cleaves linear or circular dsDNA target complementary to the spacer; Cas9 is inactive in the absence of the 2 guide RNAs (gRNA). Cas9 recognizes the protospacer adjacent motif (PAM) in the CRISPR repeat sequences to help distinguish self versus nonself, as targets within the bacterial CRISPR locus do not have PAMs. PAM recognition is also required for catalytic activity.</text>
</comment>
<dbReference type="eggNOG" id="COG3513">
    <property type="taxonomic scope" value="Bacteria"/>
</dbReference>
<dbReference type="PATRIC" id="fig|1158610.3.peg.3404"/>
<dbReference type="GO" id="GO:0016787">
    <property type="term" value="F:hydrolase activity"/>
    <property type="evidence" value="ECO:0007669"/>
    <property type="project" value="UniProtKB-KW"/>
</dbReference>
<dbReference type="InterPro" id="IPR032237">
    <property type="entry name" value="Cas9_PI"/>
</dbReference>
<evidence type="ECO:0000256" key="1">
    <source>
        <dbReference type="ARBA" id="ARBA00001946"/>
    </source>
</evidence>
<feature type="binding site" evidence="13">
    <location>
        <position position="987"/>
    </location>
    <ligand>
        <name>Mg(2+)</name>
        <dbReference type="ChEBI" id="CHEBI:18420"/>
        <label>2</label>
    </ligand>
</feature>
<keyword evidence="3 13" id="KW-0540">Nuclease</keyword>
<keyword evidence="7 13" id="KW-0460">Magnesium</keyword>
<dbReference type="InterPro" id="IPR055228">
    <property type="entry name" value="Cas9_RuvC"/>
</dbReference>
<dbReference type="GO" id="GO:0003677">
    <property type="term" value="F:DNA binding"/>
    <property type="evidence" value="ECO:0007669"/>
    <property type="project" value="UniProtKB-UniRule"/>
</dbReference>
<dbReference type="HAMAP" id="MF_01480">
    <property type="entry name" value="Cas9"/>
    <property type="match status" value="1"/>
</dbReference>
<evidence type="ECO:0000256" key="11">
    <source>
        <dbReference type="ARBA" id="ARBA00023211"/>
    </source>
</evidence>
<dbReference type="InterPro" id="IPR028629">
    <property type="entry name" value="Cas9"/>
</dbReference>
<evidence type="ECO:0000256" key="5">
    <source>
        <dbReference type="ARBA" id="ARBA00022759"/>
    </source>
</evidence>
<feature type="domain" description="HNH Cas9-type" evidence="14">
    <location>
        <begin position="774"/>
        <end position="925"/>
    </location>
</feature>
<feature type="active site" description="For RuvC-like nuclease domain" evidence="13">
    <location>
        <position position="10"/>
    </location>
</feature>
<accession>R3WHR8</accession>
<dbReference type="GO" id="GO:0043571">
    <property type="term" value="P:maintenance of CRISPR repeat elements"/>
    <property type="evidence" value="ECO:0007669"/>
    <property type="project" value="UniProtKB-UniRule"/>
</dbReference>
<keyword evidence="16" id="KW-1185">Reference proteome</keyword>
<dbReference type="Pfam" id="PF22702">
    <property type="entry name" value="Cas9_RuvC"/>
    <property type="match status" value="1"/>
</dbReference>
<proteinExistence type="inferred from homology"/>
<dbReference type="RefSeq" id="WP_010770040.1">
    <property type="nucleotide sequence ID" value="NZ_ASWE01000001.1"/>
</dbReference>
<feature type="active site" description="Proton acceptor for HNH nuclease domain" evidence="13">
    <location>
        <position position="844"/>
    </location>
</feature>
<evidence type="ECO:0000256" key="4">
    <source>
        <dbReference type="ARBA" id="ARBA00022723"/>
    </source>
</evidence>
<dbReference type="Gene3D" id="3.30.420.10">
    <property type="entry name" value="Ribonuclease H-like superfamily/Ribonuclease H"/>
    <property type="match status" value="1"/>
</dbReference>
<comment type="cofactor">
    <cofactor evidence="1 13">
        <name>Mg(2+)</name>
        <dbReference type="ChEBI" id="CHEBI:18420"/>
    </cofactor>
</comment>
<evidence type="ECO:0000256" key="2">
    <source>
        <dbReference type="ARBA" id="ARBA00005244"/>
    </source>
</evidence>
<evidence type="ECO:0000256" key="9">
    <source>
        <dbReference type="ARBA" id="ARBA00023118"/>
    </source>
</evidence>
<organism evidence="15 16">
    <name type="scientific">Enterococcus phoeniculicola ATCC BAA-412</name>
    <dbReference type="NCBI Taxonomy" id="1158610"/>
    <lineage>
        <taxon>Bacteria</taxon>
        <taxon>Bacillati</taxon>
        <taxon>Bacillota</taxon>
        <taxon>Bacilli</taxon>
        <taxon>Lactobacillales</taxon>
        <taxon>Enterococcaceae</taxon>
        <taxon>Enterococcus</taxon>
    </lineage>
</organism>
<evidence type="ECO:0000256" key="12">
    <source>
        <dbReference type="ARBA" id="ARBA00046380"/>
    </source>
</evidence>
<keyword evidence="8 13" id="KW-0694">RNA-binding</keyword>
<dbReference type="HOGENOM" id="CLU_005604_0_0_9"/>
<comment type="similarity">
    <text evidence="2">Belongs to the CRISPR-associated protein Cas9 family. Subtype II-A subfamily.</text>
</comment>
<keyword evidence="9 13" id="KW-0051">Antiviral defense</keyword>
<dbReference type="CDD" id="cd09643">
    <property type="entry name" value="Csn1"/>
    <property type="match status" value="1"/>
</dbReference>
<sequence length="1334" mass="154332">MKKEYTIGLDIGTNSVGWAVLTENYDLVKKKMKVYGNTETKYLKKNLWGVRLFDEGETAADRRLKRTTRRRYSRRRNRICRLQDLFTEEMNQVDANFFHRLQESFLVPDEKEFERHAIFGKMEEEVSYYREFPTIYHLRKHLADTSEQADLRLVYLALAHIVKYRGHFLIEGELNTENSSVSETFRTFIQVYNQIFRENEVPLAVPDNIEELFSEKVSRARKVEAILSVYSEEKSTGTLAQFLKLMVGNQGRFKKTFDLEEDGIIQIPKEEYEEELETLLAIIGDEYAEIFSATKSVYDAVALSGILSVTDGDTKAKLSASMVERYEAHQKDLVQFKQFIRKELPEMYAPIFRDNSVSGYAGYVENSKVVTQAEFYKYIKKAIEKVPGAEYFLEKIEQETFLDKQRTFNNGVIPHQIHLEELEAIIQKQATYYPFLADNKEEMKQLVTFRIPYYVGPLADGNSPFAWLERISSEPIRPGNLAEVVDIKKSATKFIERMTNFDTYLPTEKVLPKHSMIYEKYMVYNELTKVSYVDERGMNQRFSGEEKKQIVEELFKQSRKVTKKLLEKFLSNEFGLVDVAIKGIETSFNAGYGTYHDFLKIGITREQLDKEENSETLEEIVKILTVFEDRKMIREQLKKYTYLFDEEVLKKLERRHYTGWGRLSAKLLIGIKEKRTHKTILDYLIEDDGGKQPINRNLMQLINDSDLSFKSEIAEAQSDMNTEDLHEVVQNLAGSPAIKKGILQSLKIVDELVDIMGSLPKNIVVEMARENQTTSRGRTNSNPRMKALEEAMRNLRSNLLKEYPTDNQALQNDRLYLYYLQNGKDMYTGLDLSLHNLSSYDIDHIVPQSFTTDNSLDNRVLVSSKENRGKKDDVPSKEVVQKNITLWETLKNSNLISQKKYDNLTKGLRGGLTEDDRAHFIKRQLVETRQITKHVARILDQRFNSQKDEEGKTIRAVRVVTLKSSLTSQFRKQFAIHKVREINDYHHGHDAYLNGVVANSLLRVYPQLQPEFVYGDYPKFNAYKANKATAKKQLYTNIMKFFAEDAVIIDENGEILWDKKNIATVKKVMSYPQMNIVKKPEIQTGSFSKETIKPKGDSDKLISRKTNWSPKLYGGFDSPQVAYSVIITYEKGKKKVRAKAIVGITIMEQSLFKKDPVSLLEEKGYANPEVLIHLPKYTLYELENGRRRLLASANEAQKGNQLVLPASLVTLLYHAKQVDEDSGKSEEYVREHRAEFAEILNYVQAFSETKILANKNLQTILKLYEENKEADIKEIAESFVNLMKFSAYGAPMDFKFFGKTIPRSRYTSVGELLSATIINQSITGLYETRRKLVD</sequence>
<protein>
    <recommendedName>
        <fullName evidence="13">CRISPR-associated endonuclease Cas9</fullName>
        <ecNumber evidence="13">3.1.-.-</ecNumber>
    </recommendedName>
</protein>
<dbReference type="NCBIfam" id="TIGR01865">
    <property type="entry name" value="cas_Csn1"/>
    <property type="match status" value="1"/>
</dbReference>
<dbReference type="PROSITE" id="PS51749">
    <property type="entry name" value="HNH_CAS9"/>
    <property type="match status" value="1"/>
</dbReference>
<keyword evidence="11" id="KW-0464">Manganese</keyword>
<keyword evidence="4 13" id="KW-0479">Metal-binding</keyword>
<feature type="binding site" evidence="13">
    <location>
        <position position="10"/>
    </location>
    <ligand>
        <name>Mg(2+)</name>
        <dbReference type="ChEBI" id="CHEBI:18420"/>
        <label>1</label>
    </ligand>
</feature>
<reference evidence="15 16" key="1">
    <citation type="submission" date="2013-02" db="EMBL/GenBank/DDBJ databases">
        <title>The Genome Sequence of Enterococcus phoeniculicola BAA-412.</title>
        <authorList>
            <consortium name="The Broad Institute Genome Sequencing Platform"/>
            <consortium name="The Broad Institute Genome Sequencing Center for Infectious Disease"/>
            <person name="Earl A.M."/>
            <person name="Gilmore M.S."/>
            <person name="Lebreton F."/>
            <person name="Walker B."/>
            <person name="Young S.K."/>
            <person name="Zeng Q."/>
            <person name="Gargeya S."/>
            <person name="Fitzgerald M."/>
            <person name="Haas B."/>
            <person name="Abouelleil A."/>
            <person name="Alvarado L."/>
            <person name="Arachchi H.M."/>
            <person name="Berlin A.M."/>
            <person name="Chapman S.B."/>
            <person name="Dewar J."/>
            <person name="Goldberg J."/>
            <person name="Griggs A."/>
            <person name="Gujja S."/>
            <person name="Hansen M."/>
            <person name="Howarth C."/>
            <person name="Imamovic A."/>
            <person name="Larimer J."/>
            <person name="McCowan C."/>
            <person name="Murphy C."/>
            <person name="Neiman D."/>
            <person name="Pearson M."/>
            <person name="Priest M."/>
            <person name="Roberts A."/>
            <person name="Saif S."/>
            <person name="Shea T."/>
            <person name="Sisk P."/>
            <person name="Sykes S."/>
            <person name="Wortman J."/>
            <person name="Nusbaum C."/>
            <person name="Birren B."/>
        </authorList>
    </citation>
    <scope>NUCLEOTIDE SEQUENCE [LARGE SCALE GENOMIC DNA]</scope>
    <source>
        <strain evidence="15 16">ATCC BAA-412</strain>
    </source>
</reference>